<comment type="caution">
    <text evidence="3">The sequence shown here is derived from an EMBL/GenBank/DDBJ whole genome shotgun (WGS) entry which is preliminary data.</text>
</comment>
<accession>A0A6L2Q5K9</accession>
<keyword evidence="2" id="KW-0449">Lipoprotein</keyword>
<sequence length="233" mass="25893">MMFIVIVDWRSTTATHIIPPSGLDFLRGVTELCIQQTVELVDLLAYVESENRFEVKVPQGETLYIAAESSSKTQRMCCASSRGFEMRLFDPSRQEAIRLKRKLACSSWLFGCCLQELEVYSDVDGYAGSVIQDWTILDPLFQLKDSNGQVIYRLKGPASAATCCGSNYQATFDVLSPDCTNNVGSIVHVWDSMSAGYKLTVTFPTIEVTTEMKAVILGAAFLLVCNPKINSRR</sequence>
<dbReference type="PANTHER" id="PTHR23248">
    <property type="entry name" value="PHOSPHOLIPID SCRAMBLASE-RELATED"/>
    <property type="match status" value="1"/>
</dbReference>
<comment type="similarity">
    <text evidence="1 2">Belongs to the phospholipid scramblase family.</text>
</comment>
<protein>
    <recommendedName>
        <fullName evidence="2">Phospholipid scramblase</fullName>
    </recommendedName>
</protein>
<dbReference type="EMBL" id="BLKM01001584">
    <property type="protein sequence ID" value="GFG40159.1"/>
    <property type="molecule type" value="Genomic_DNA"/>
</dbReference>
<organism evidence="3 4">
    <name type="scientific">Coptotermes formosanus</name>
    <name type="common">Formosan subterranean termite</name>
    <dbReference type="NCBI Taxonomy" id="36987"/>
    <lineage>
        <taxon>Eukaryota</taxon>
        <taxon>Metazoa</taxon>
        <taxon>Ecdysozoa</taxon>
        <taxon>Arthropoda</taxon>
        <taxon>Hexapoda</taxon>
        <taxon>Insecta</taxon>
        <taxon>Pterygota</taxon>
        <taxon>Neoptera</taxon>
        <taxon>Polyneoptera</taxon>
        <taxon>Dictyoptera</taxon>
        <taxon>Blattodea</taxon>
        <taxon>Blattoidea</taxon>
        <taxon>Termitoidae</taxon>
        <taxon>Rhinotermitidae</taxon>
        <taxon>Coptotermes</taxon>
    </lineage>
</organism>
<dbReference type="InParanoid" id="A0A6L2Q5K9"/>
<keyword evidence="2" id="KW-0106">Calcium</keyword>
<dbReference type="PANTHER" id="PTHR23248:SF4">
    <property type="entry name" value="PHOSPHOLIPID SCRAMBLASE"/>
    <property type="match status" value="1"/>
</dbReference>
<evidence type="ECO:0000256" key="2">
    <source>
        <dbReference type="RuleBase" id="RU363116"/>
    </source>
</evidence>
<reference evidence="4" key="1">
    <citation type="submission" date="2020-01" db="EMBL/GenBank/DDBJ databases">
        <title>Draft genome sequence of the Termite Coptotermes fromosanus.</title>
        <authorList>
            <person name="Itakura S."/>
            <person name="Yosikawa Y."/>
            <person name="Umezawa K."/>
        </authorList>
    </citation>
    <scope>NUCLEOTIDE SEQUENCE [LARGE SCALE GENOMIC DNA]</scope>
</reference>
<proteinExistence type="inferred from homology"/>
<dbReference type="InterPro" id="IPR005552">
    <property type="entry name" value="Scramblase"/>
</dbReference>
<keyword evidence="4" id="KW-1185">Reference proteome</keyword>
<evidence type="ECO:0000313" key="3">
    <source>
        <dbReference type="EMBL" id="GFG40159.1"/>
    </source>
</evidence>
<dbReference type="AlphaFoldDB" id="A0A6L2Q5K9"/>
<name>A0A6L2Q5K9_COPFO</name>
<dbReference type="GO" id="GO:0005886">
    <property type="term" value="C:plasma membrane"/>
    <property type="evidence" value="ECO:0007669"/>
    <property type="project" value="TreeGrafter"/>
</dbReference>
<evidence type="ECO:0000256" key="1">
    <source>
        <dbReference type="ARBA" id="ARBA00005350"/>
    </source>
</evidence>
<evidence type="ECO:0000313" key="4">
    <source>
        <dbReference type="Proteomes" id="UP000502823"/>
    </source>
</evidence>
<dbReference type="GO" id="GO:0017128">
    <property type="term" value="F:phospholipid scramblase activity"/>
    <property type="evidence" value="ECO:0007669"/>
    <property type="project" value="InterPro"/>
</dbReference>
<dbReference type="OrthoDB" id="444338at2759"/>
<keyword evidence="2" id="KW-0564">Palmitate</keyword>
<comment type="cofactor">
    <cofactor evidence="2">
        <name>Ca(2+)</name>
        <dbReference type="ChEBI" id="CHEBI:29108"/>
    </cofactor>
</comment>
<dbReference type="Pfam" id="PF03803">
    <property type="entry name" value="Scramblase"/>
    <property type="match status" value="1"/>
</dbReference>
<comment type="function">
    <text evidence="2">May mediate accelerated ATP-independent bidirectional transbilayer migration of phospholipids upon binding calcium ions that results in a loss of phospholipid asymmetry in the plasma membrane.</text>
</comment>
<dbReference type="Proteomes" id="UP000502823">
    <property type="component" value="Unassembled WGS sequence"/>
</dbReference>
<gene>
    <name evidence="3" type="ORF">Cfor_02282</name>
</gene>